<evidence type="ECO:0000256" key="3">
    <source>
        <dbReference type="ARBA" id="ARBA00023163"/>
    </source>
</evidence>
<evidence type="ECO:0000256" key="1">
    <source>
        <dbReference type="ARBA" id="ARBA00023015"/>
    </source>
</evidence>
<keyword evidence="2" id="KW-0238">DNA-binding</keyword>
<evidence type="ECO:0000313" key="5">
    <source>
        <dbReference type="EMBL" id="QDQ99077.1"/>
    </source>
</evidence>
<dbReference type="PRINTS" id="PR00038">
    <property type="entry name" value="HTHLUXR"/>
</dbReference>
<dbReference type="SMART" id="SM00421">
    <property type="entry name" value="HTH_LUXR"/>
    <property type="match status" value="1"/>
</dbReference>
<feature type="domain" description="HTH luxR-type" evidence="4">
    <location>
        <begin position="199"/>
        <end position="264"/>
    </location>
</feature>
<dbReference type="AlphaFoldDB" id="A0A516X7N2"/>
<gene>
    <name evidence="5" type="ORF">FO059_05685</name>
</gene>
<dbReference type="InterPro" id="IPR036388">
    <property type="entry name" value="WH-like_DNA-bd_sf"/>
</dbReference>
<dbReference type="SUPFAM" id="SSF55781">
    <property type="entry name" value="GAF domain-like"/>
    <property type="match status" value="1"/>
</dbReference>
<reference evidence="5 6" key="2">
    <citation type="submission" date="2019-07" db="EMBL/GenBank/DDBJ databases">
        <authorList>
            <person name="Huang Y."/>
        </authorList>
    </citation>
    <scope>NUCLEOTIDE SEQUENCE [LARGE SCALE GENOMIC DNA]</scope>
    <source>
        <strain evidence="5 6">HY188</strain>
    </source>
</reference>
<evidence type="ECO:0000256" key="2">
    <source>
        <dbReference type="ARBA" id="ARBA00023125"/>
    </source>
</evidence>
<dbReference type="EMBL" id="CP041765">
    <property type="protein sequence ID" value="QDQ99077.1"/>
    <property type="molecule type" value="Genomic_DNA"/>
</dbReference>
<proteinExistence type="predicted"/>
<protein>
    <submittedName>
        <fullName evidence="5">Helix-turn-helix transcriptional regulator</fullName>
    </submittedName>
</protein>
<reference evidence="5 6" key="1">
    <citation type="submission" date="2019-07" db="EMBL/GenBank/DDBJ databases">
        <title>Tomitella cavernea sp. nov., an actinomycete isolated from soil.</title>
        <authorList>
            <person name="Cheng J."/>
        </authorList>
    </citation>
    <scope>NUCLEOTIDE SEQUENCE [LARGE SCALE GENOMIC DNA]</scope>
    <source>
        <strain evidence="5 6">HY188</strain>
    </source>
</reference>
<organism evidence="5 6">
    <name type="scientific">Tomitella fengzijianii</name>
    <dbReference type="NCBI Taxonomy" id="2597660"/>
    <lineage>
        <taxon>Bacteria</taxon>
        <taxon>Bacillati</taxon>
        <taxon>Actinomycetota</taxon>
        <taxon>Actinomycetes</taxon>
        <taxon>Mycobacteriales</taxon>
        <taxon>Tomitella</taxon>
    </lineage>
</organism>
<dbReference type="CDD" id="cd06170">
    <property type="entry name" value="LuxR_C_like"/>
    <property type="match status" value="1"/>
</dbReference>
<name>A0A516X7N2_9ACTN</name>
<dbReference type="Gene3D" id="1.10.10.10">
    <property type="entry name" value="Winged helix-like DNA-binding domain superfamily/Winged helix DNA-binding domain"/>
    <property type="match status" value="1"/>
</dbReference>
<keyword evidence="6" id="KW-1185">Reference proteome</keyword>
<dbReference type="PANTHER" id="PTHR44688:SF16">
    <property type="entry name" value="DNA-BINDING TRANSCRIPTIONAL ACTIVATOR DEVR_DOSR"/>
    <property type="match status" value="1"/>
</dbReference>
<accession>A0A516X7N2</accession>
<evidence type="ECO:0000313" key="6">
    <source>
        <dbReference type="Proteomes" id="UP000317344"/>
    </source>
</evidence>
<evidence type="ECO:0000259" key="4">
    <source>
        <dbReference type="PROSITE" id="PS50043"/>
    </source>
</evidence>
<dbReference type="InterPro" id="IPR016032">
    <property type="entry name" value="Sig_transdc_resp-reg_C-effctor"/>
</dbReference>
<keyword evidence="3" id="KW-0804">Transcription</keyword>
<dbReference type="InterPro" id="IPR029016">
    <property type="entry name" value="GAF-like_dom_sf"/>
</dbReference>
<dbReference type="KEGG" id="toy:FO059_05685"/>
<dbReference type="Gene3D" id="3.30.450.40">
    <property type="match status" value="1"/>
</dbReference>
<dbReference type="PANTHER" id="PTHR44688">
    <property type="entry name" value="DNA-BINDING TRANSCRIPTIONAL ACTIVATOR DEVR_DOSR"/>
    <property type="match status" value="1"/>
</dbReference>
<dbReference type="PROSITE" id="PS50043">
    <property type="entry name" value="HTH_LUXR_2"/>
    <property type="match status" value="1"/>
</dbReference>
<dbReference type="InterPro" id="IPR000792">
    <property type="entry name" value="Tscrpt_reg_LuxR_C"/>
</dbReference>
<keyword evidence="1" id="KW-0805">Transcription regulation</keyword>
<dbReference type="SUPFAM" id="SSF46894">
    <property type="entry name" value="C-terminal effector domain of the bipartite response regulators"/>
    <property type="match status" value="1"/>
</dbReference>
<sequence>MVFGGAITGRDRLQITEFVGAKSGTMRGLRVQAGSGLGGKAMAMRRPVLVNDYARADAITHDYDEAVTGEGIRTMVGVPVLVGRSVRGVLYGALRGTVAIGDRVVDSMVTVSRVLEQDLAVRDAMERRHPSSAIFPLPEEHALEQAPPEIRRRLLDLAGRVDDPDVRDELMDVVAHLAGNDGATPEAHLEEVPAAASGSVVPRVRLSPREREVLAQVAMGHTNALIGERLGVGAETVKSYLRTAMRKLGANNRIEAVVAARRFGAL</sequence>
<dbReference type="GO" id="GO:0006355">
    <property type="term" value="P:regulation of DNA-templated transcription"/>
    <property type="evidence" value="ECO:0007669"/>
    <property type="project" value="InterPro"/>
</dbReference>
<dbReference type="Pfam" id="PF00196">
    <property type="entry name" value="GerE"/>
    <property type="match status" value="1"/>
</dbReference>
<dbReference type="OrthoDB" id="4069167at2"/>
<dbReference type="Proteomes" id="UP000317344">
    <property type="component" value="Chromosome"/>
</dbReference>
<dbReference type="GO" id="GO:0003677">
    <property type="term" value="F:DNA binding"/>
    <property type="evidence" value="ECO:0007669"/>
    <property type="project" value="UniProtKB-KW"/>
</dbReference>